<evidence type="ECO:0000313" key="1">
    <source>
        <dbReference type="EMBL" id="KAI5667838.1"/>
    </source>
</evidence>
<dbReference type="EMBL" id="CM044704">
    <property type="protein sequence ID" value="KAI5667838.1"/>
    <property type="molecule type" value="Genomic_DNA"/>
</dbReference>
<organism evidence="1 2">
    <name type="scientific">Catharanthus roseus</name>
    <name type="common">Madagascar periwinkle</name>
    <name type="synonym">Vinca rosea</name>
    <dbReference type="NCBI Taxonomy" id="4058"/>
    <lineage>
        <taxon>Eukaryota</taxon>
        <taxon>Viridiplantae</taxon>
        <taxon>Streptophyta</taxon>
        <taxon>Embryophyta</taxon>
        <taxon>Tracheophyta</taxon>
        <taxon>Spermatophyta</taxon>
        <taxon>Magnoliopsida</taxon>
        <taxon>eudicotyledons</taxon>
        <taxon>Gunneridae</taxon>
        <taxon>Pentapetalae</taxon>
        <taxon>asterids</taxon>
        <taxon>lamiids</taxon>
        <taxon>Gentianales</taxon>
        <taxon>Apocynaceae</taxon>
        <taxon>Rauvolfioideae</taxon>
        <taxon>Vinceae</taxon>
        <taxon>Catharanthinae</taxon>
        <taxon>Catharanthus</taxon>
    </lineage>
</organism>
<protein>
    <submittedName>
        <fullName evidence="1">Uncharacterized protein</fullName>
    </submittedName>
</protein>
<gene>
    <name evidence="1" type="ORF">M9H77_17691</name>
</gene>
<proteinExistence type="predicted"/>
<evidence type="ECO:0000313" key="2">
    <source>
        <dbReference type="Proteomes" id="UP001060085"/>
    </source>
</evidence>
<reference evidence="2" key="1">
    <citation type="journal article" date="2023" name="Nat. Plants">
        <title>Single-cell RNA sequencing provides a high-resolution roadmap for understanding the multicellular compartmentation of specialized metabolism.</title>
        <authorList>
            <person name="Sun S."/>
            <person name="Shen X."/>
            <person name="Li Y."/>
            <person name="Li Y."/>
            <person name="Wang S."/>
            <person name="Li R."/>
            <person name="Zhang H."/>
            <person name="Shen G."/>
            <person name="Guo B."/>
            <person name="Wei J."/>
            <person name="Xu J."/>
            <person name="St-Pierre B."/>
            <person name="Chen S."/>
            <person name="Sun C."/>
        </authorList>
    </citation>
    <scope>NUCLEOTIDE SEQUENCE [LARGE SCALE GENOMIC DNA]</scope>
</reference>
<keyword evidence="2" id="KW-1185">Reference proteome</keyword>
<comment type="caution">
    <text evidence="1">The sequence shown here is derived from an EMBL/GenBank/DDBJ whole genome shotgun (WGS) entry which is preliminary data.</text>
</comment>
<sequence length="375" mass="42328">MRVKLYNIKLLLVEFISGCLAGTDYEMPELISDYLVMGSGFCPWSPTVTLHALLNSGVEAALMCLNSLRLPNCIRTPHVVDLGRTEGLGVSQVVSEHLSSILGIRCHTTFIDGYTRRAHSWAGPTRLHHHSRDRRRDVPKPKEVAPTDAESIIIFVVDGSPIAALPTPVLPAESVSSLPVLPLLLRGGVREHDICGYCLCREQRIEAAGQQIAELRDEVAWMDGLFYMARQACRQESAMTVDKARAELESQPGCSSSHSFRVMDTRSPGFRNMSSSQSPNHVDEPVSENSQKRQSEPIREATPVLTQEFFREVEQEIKSKLFLEQLNDIYDILKYKDALRVTFAVFRLRGMAKDWWLRASKARSLKDQLWTWNDF</sequence>
<accession>A0ACC0B5N5</accession>
<dbReference type="Proteomes" id="UP001060085">
    <property type="component" value="Linkage Group LG04"/>
</dbReference>
<name>A0ACC0B5N5_CATRO</name>